<feature type="binding site" evidence="5">
    <location>
        <position position="184"/>
    </location>
    <ligand>
        <name>FMN</name>
        <dbReference type="ChEBI" id="CHEBI:58210"/>
    </ligand>
</feature>
<evidence type="ECO:0000259" key="7">
    <source>
        <dbReference type="PROSITE" id="PS51349"/>
    </source>
</evidence>
<accession>A0A2T4GR05</accession>
<dbReference type="PIRSF" id="PIRSF000138">
    <property type="entry name" value="Al-hdrx_acd_dh"/>
    <property type="match status" value="1"/>
</dbReference>
<dbReference type="PROSITE" id="PS51349">
    <property type="entry name" value="FMN_HYDROXY_ACID_DH_2"/>
    <property type="match status" value="1"/>
</dbReference>
<evidence type="ECO:0000256" key="6">
    <source>
        <dbReference type="SAM" id="MobiDB-lite"/>
    </source>
</evidence>
<dbReference type="Gene3D" id="3.20.20.70">
    <property type="entry name" value="Aldolase class I"/>
    <property type="match status" value="2"/>
</dbReference>
<gene>
    <name evidence="8" type="ORF">FCULG_00000317</name>
</gene>
<feature type="binding site" evidence="5">
    <location>
        <position position="270"/>
    </location>
    <ligand>
        <name>FMN</name>
        <dbReference type="ChEBI" id="CHEBI:58210"/>
    </ligand>
</feature>
<feature type="binding site" evidence="5">
    <location>
        <position position="193"/>
    </location>
    <ligand>
        <name>glyoxylate</name>
        <dbReference type="ChEBI" id="CHEBI:36655"/>
    </ligand>
</feature>
<proteinExistence type="inferred from homology"/>
<dbReference type="PANTHER" id="PTHR10578">
    <property type="entry name" value="S -2-HYDROXY-ACID OXIDASE-RELATED"/>
    <property type="match status" value="1"/>
</dbReference>
<keyword evidence="5" id="KW-0285">Flavoprotein</keyword>
<feature type="region of interest" description="Disordered" evidence="6">
    <location>
        <begin position="171"/>
        <end position="193"/>
    </location>
</feature>
<protein>
    <submittedName>
        <fullName evidence="8">Cytochrome b2, mitochondrial</fullName>
    </submittedName>
</protein>
<feature type="binding site" evidence="5">
    <location>
        <position position="292"/>
    </location>
    <ligand>
        <name>FMN</name>
        <dbReference type="ChEBI" id="CHEBI:58210"/>
    </ligand>
</feature>
<dbReference type="OrthoDB" id="1925334at2759"/>
<name>A0A2T4GR05_FUSCU</name>
<dbReference type="Proteomes" id="UP000241587">
    <property type="component" value="Unassembled WGS sequence"/>
</dbReference>
<dbReference type="PANTHER" id="PTHR10578:SF104">
    <property type="entry name" value="CYTOCHROME B2, MITOCHONDRIAL-RELATED"/>
    <property type="match status" value="1"/>
</dbReference>
<feature type="active site" description="Proton acceptor" evidence="4">
    <location>
        <position position="294"/>
    </location>
</feature>
<feature type="binding site" evidence="5">
    <location>
        <begin position="106"/>
        <end position="108"/>
    </location>
    <ligand>
        <name>FMN</name>
        <dbReference type="ChEBI" id="CHEBI:58210"/>
    </ligand>
</feature>
<keyword evidence="2" id="KW-0560">Oxidoreductase</keyword>
<keyword evidence="9" id="KW-1185">Reference proteome</keyword>
<feature type="binding site" evidence="5">
    <location>
        <position position="297"/>
    </location>
    <ligand>
        <name>glyoxylate</name>
        <dbReference type="ChEBI" id="CHEBI:36655"/>
    </ligand>
</feature>
<dbReference type="GO" id="GO:0010181">
    <property type="term" value="F:FMN binding"/>
    <property type="evidence" value="ECO:0007669"/>
    <property type="project" value="InterPro"/>
</dbReference>
<evidence type="ECO:0000256" key="1">
    <source>
        <dbReference type="ARBA" id="ARBA00001917"/>
    </source>
</evidence>
<keyword evidence="5" id="KW-0288">FMN</keyword>
<dbReference type="InterPro" id="IPR012133">
    <property type="entry name" value="Alpha-hydoxy_acid_DH_FMN"/>
</dbReference>
<feature type="compositionally biased region" description="Polar residues" evidence="6">
    <location>
        <begin position="178"/>
        <end position="190"/>
    </location>
</feature>
<feature type="domain" description="FMN hydroxy acid dehydrogenase" evidence="7">
    <location>
        <begin position="27"/>
        <end position="401"/>
    </location>
</feature>
<sequence length="424" mass="46361">MSDLEAMESESPNIPAPRDIQLPSNVPALDQILSANDFALAAQKALTPKAWAFYSSAATDLVTVTNNRELIRRVMLRPRILRNVSQVNIGRKILGLQSKAPFFMCPAAMATLAHPDGELGWSRAAASEGIFEIVSIQSRRGDETNIFRSPATPLIPSQVSSAQLPRPSLLPPTLRQFEPSQNRTTPQPRSFSRYKSDICHRRCPVPGKREADERAPQAVVIKSEMSGSESSKDGKGSGLGRLMGQYIDKSLSWEDLEWIRRESSVPIVLKGVQTVEDVKLAVEYGVDGVMLSNHGGRSLDGAQASILILLEVRKRFPEAFDHLEIFIDGGFERGSDILKAIALGATAVGIARPFLYSLVYGQKGVEHLSQILKDELETSMRLAGLTSLDQASPALVNTLDIDHLVTSGRIEPSSVSRKVRSSKL</sequence>
<dbReference type="EMBL" id="PVEM01000012">
    <property type="protein sequence ID" value="PTD05988.1"/>
    <property type="molecule type" value="Genomic_DNA"/>
</dbReference>
<evidence type="ECO:0000313" key="9">
    <source>
        <dbReference type="Proteomes" id="UP000241587"/>
    </source>
</evidence>
<feature type="region of interest" description="Disordered" evidence="6">
    <location>
        <begin position="1"/>
        <end position="21"/>
    </location>
</feature>
<dbReference type="InterPro" id="IPR000262">
    <property type="entry name" value="FMN-dep_DH"/>
</dbReference>
<dbReference type="OMA" id="SKAPFIM"/>
<evidence type="ECO:0000313" key="8">
    <source>
        <dbReference type="EMBL" id="PTD05988.1"/>
    </source>
</evidence>
<reference evidence="8 9" key="1">
    <citation type="submission" date="2018-02" db="EMBL/GenBank/DDBJ databases">
        <title>Fusarium culmorum secondary metabolites in fungal-bacterial-plant interactions.</title>
        <authorList>
            <person name="Schmidt R."/>
        </authorList>
    </citation>
    <scope>NUCLEOTIDE SEQUENCE [LARGE SCALE GENOMIC DNA]</scope>
    <source>
        <strain evidence="8 9">PV</strain>
    </source>
</reference>
<comment type="caution">
    <text evidence="8">The sequence shown here is derived from an EMBL/GenBank/DDBJ whole genome shotgun (WGS) entry which is preliminary data.</text>
</comment>
<dbReference type="AlphaFoldDB" id="A0A2T4GR05"/>
<evidence type="ECO:0000256" key="4">
    <source>
        <dbReference type="PIRSR" id="PIRSR000138-1"/>
    </source>
</evidence>
<dbReference type="Pfam" id="PF01070">
    <property type="entry name" value="FMN_dh"/>
    <property type="match status" value="2"/>
</dbReference>
<feature type="binding site" evidence="5">
    <location>
        <position position="135"/>
    </location>
    <ligand>
        <name>FMN</name>
        <dbReference type="ChEBI" id="CHEBI:58210"/>
    </ligand>
</feature>
<dbReference type="SUPFAM" id="SSF51395">
    <property type="entry name" value="FMN-linked oxidoreductases"/>
    <property type="match status" value="1"/>
</dbReference>
<comment type="similarity">
    <text evidence="3">Belongs to the FMN-dependent alpha-hydroxy acid dehydrogenase family.</text>
</comment>
<evidence type="ECO:0000256" key="2">
    <source>
        <dbReference type="ARBA" id="ARBA00023002"/>
    </source>
</evidence>
<dbReference type="InterPro" id="IPR037396">
    <property type="entry name" value="FMN_HAD"/>
</dbReference>
<dbReference type="GO" id="GO:0016491">
    <property type="term" value="F:oxidoreductase activity"/>
    <property type="evidence" value="ECO:0007669"/>
    <property type="project" value="UniProtKB-KW"/>
</dbReference>
<feature type="binding site" evidence="5">
    <location>
        <position position="294"/>
    </location>
    <ligand>
        <name>glyoxylate</name>
        <dbReference type="ChEBI" id="CHEBI:36655"/>
    </ligand>
</feature>
<dbReference type="InterPro" id="IPR013785">
    <property type="entry name" value="Aldolase_TIM"/>
</dbReference>
<evidence type="ECO:0000256" key="3">
    <source>
        <dbReference type="ARBA" id="ARBA00024042"/>
    </source>
</evidence>
<organism evidence="8 9">
    <name type="scientific">Fusarium culmorum</name>
    <dbReference type="NCBI Taxonomy" id="5516"/>
    <lineage>
        <taxon>Eukaryota</taxon>
        <taxon>Fungi</taxon>
        <taxon>Dikarya</taxon>
        <taxon>Ascomycota</taxon>
        <taxon>Pezizomycotina</taxon>
        <taxon>Sordariomycetes</taxon>
        <taxon>Hypocreomycetidae</taxon>
        <taxon>Hypocreales</taxon>
        <taxon>Nectriaceae</taxon>
        <taxon>Fusarium</taxon>
    </lineage>
</organism>
<evidence type="ECO:0000256" key="5">
    <source>
        <dbReference type="PIRSR" id="PIRSR000138-2"/>
    </source>
</evidence>
<comment type="cofactor">
    <cofactor evidence="1">
        <name>FMN</name>
        <dbReference type="ChEBI" id="CHEBI:58210"/>
    </cofactor>
</comment>